<keyword evidence="2" id="KW-0647">Proteasome</keyword>
<dbReference type="GO" id="GO:0004866">
    <property type="term" value="F:endopeptidase inhibitor activity"/>
    <property type="evidence" value="ECO:0007669"/>
    <property type="project" value="InterPro"/>
</dbReference>
<dbReference type="GO" id="GO:0070628">
    <property type="term" value="F:proteasome binding"/>
    <property type="evidence" value="ECO:0007669"/>
    <property type="project" value="InterPro"/>
</dbReference>
<gene>
    <name evidence="7" type="ORF">D8674_024230</name>
</gene>
<feature type="signal peptide" evidence="5">
    <location>
        <begin position="1"/>
        <end position="23"/>
    </location>
</feature>
<dbReference type="Pfam" id="PF11566">
    <property type="entry name" value="PI31_Prot_N"/>
    <property type="match status" value="1"/>
</dbReference>
<evidence type="ECO:0000313" key="8">
    <source>
        <dbReference type="Proteomes" id="UP000327157"/>
    </source>
</evidence>
<dbReference type="PANTHER" id="PTHR13266">
    <property type="entry name" value="PROTEASOME INHIBITOR"/>
    <property type="match status" value="1"/>
</dbReference>
<comment type="caution">
    <text evidence="7">The sequence shown here is derived from an EMBL/GenBank/DDBJ whole genome shotgun (WGS) entry which is preliminary data.</text>
</comment>
<feature type="region of interest" description="Disordered" evidence="3">
    <location>
        <begin position="33"/>
        <end position="95"/>
    </location>
</feature>
<keyword evidence="8" id="KW-1185">Reference proteome</keyword>
<dbReference type="Gene3D" id="3.40.1000.30">
    <property type="match status" value="1"/>
</dbReference>
<protein>
    <submittedName>
        <fullName evidence="7">Proteasome inhibitor</fullName>
    </submittedName>
</protein>
<evidence type="ECO:0000259" key="6">
    <source>
        <dbReference type="Pfam" id="PF11566"/>
    </source>
</evidence>
<dbReference type="InterPro" id="IPR045128">
    <property type="entry name" value="PI31-like"/>
</dbReference>
<dbReference type="AlphaFoldDB" id="A0A5N5H377"/>
<feature type="chain" id="PRO_5024320670" evidence="5">
    <location>
        <begin position="24"/>
        <end position="497"/>
    </location>
</feature>
<evidence type="ECO:0000313" key="7">
    <source>
        <dbReference type="EMBL" id="KAB2622048.1"/>
    </source>
</evidence>
<feature type="domain" description="PI31 proteasome regulator N-terminal" evidence="6">
    <location>
        <begin position="205"/>
        <end position="343"/>
    </location>
</feature>
<keyword evidence="4" id="KW-0812">Transmembrane</keyword>
<proteinExistence type="inferred from homology"/>
<evidence type="ECO:0000256" key="1">
    <source>
        <dbReference type="ARBA" id="ARBA00006405"/>
    </source>
</evidence>
<feature type="transmembrane region" description="Helical" evidence="4">
    <location>
        <begin position="146"/>
        <end position="168"/>
    </location>
</feature>
<feature type="compositionally biased region" description="Low complexity" evidence="3">
    <location>
        <begin position="67"/>
        <end position="86"/>
    </location>
</feature>
<reference evidence="8" key="2">
    <citation type="submission" date="2019-10" db="EMBL/GenBank/DDBJ databases">
        <title>A de novo genome assembly of a pear dwarfing rootstock.</title>
        <authorList>
            <person name="Wang F."/>
            <person name="Wang J."/>
            <person name="Li S."/>
            <person name="Zhang Y."/>
            <person name="Fang M."/>
            <person name="Ma L."/>
            <person name="Zhao Y."/>
            <person name="Jiang S."/>
        </authorList>
    </citation>
    <scope>NUCLEOTIDE SEQUENCE [LARGE SCALE GENOMIC DNA]</scope>
</reference>
<dbReference type="GO" id="GO:0043161">
    <property type="term" value="P:proteasome-mediated ubiquitin-dependent protein catabolic process"/>
    <property type="evidence" value="ECO:0007669"/>
    <property type="project" value="InterPro"/>
</dbReference>
<name>A0A5N5H377_9ROSA</name>
<reference evidence="7 8" key="1">
    <citation type="submission" date="2019-09" db="EMBL/GenBank/DDBJ databases">
        <authorList>
            <person name="Ou C."/>
        </authorList>
    </citation>
    <scope>NUCLEOTIDE SEQUENCE [LARGE SCALE GENOMIC DNA]</scope>
    <source>
        <strain evidence="7">S2</strain>
        <tissue evidence="7">Leaf</tissue>
    </source>
</reference>
<keyword evidence="5" id="KW-0732">Signal</keyword>
<dbReference type="GO" id="GO:0000502">
    <property type="term" value="C:proteasome complex"/>
    <property type="evidence" value="ECO:0007669"/>
    <property type="project" value="UniProtKB-KW"/>
</dbReference>
<evidence type="ECO:0000256" key="5">
    <source>
        <dbReference type="SAM" id="SignalP"/>
    </source>
</evidence>
<comment type="similarity">
    <text evidence="1">Belongs to the proteasome inhibitor PI31 family.</text>
</comment>
<evidence type="ECO:0000256" key="4">
    <source>
        <dbReference type="SAM" id="Phobius"/>
    </source>
</evidence>
<dbReference type="Proteomes" id="UP000327157">
    <property type="component" value="Chromosome 4"/>
</dbReference>
<keyword evidence="4" id="KW-1133">Transmembrane helix</keyword>
<evidence type="ECO:0000256" key="2">
    <source>
        <dbReference type="ARBA" id="ARBA00022942"/>
    </source>
</evidence>
<feature type="region of interest" description="Disordered" evidence="3">
    <location>
        <begin position="342"/>
        <end position="387"/>
    </location>
</feature>
<sequence>MAQSQWLLLCLISAAAYVSVTMADENAHQTLGQSSSASIASTPAPSPSPPVIRKLGMHNPSKANSKSSDAPALSSSSAPAASTSEAPETEESLSIPEQEIHLKKHHHSMDKSVAGGGVILGGLATTFLVAVFSYIRATADRKLQRLVLLVLKLLVRSFVVCIFPKHFLSRKQKKKATRKTHRSIALIHTAMANDKSVMAVIRAARPNFRNNDDKVVFAVHASFLAAGYVLTAAGPPAFSDSVLSSSSMDEVGMEQWNELDGEYAFVYMNPEKGSKKVLVKCLTMNGKLLVDALANGSSHPVHLEIDVGDYVGEDGGSNYSTQFKNLENLVKKLDTEVLSKLYGSGSSTSGSSSNPVSSEKSKRSTTEPVSGPSGFHTRPSAPYTDPSGIVYPPVMPYGGSDILPGPGAGVYPSRGDGSGSMLVGPHDPRWFGGVGDPGFSFDPSRPAGVPPGSRFDPYGPPGVPGFEPNRFARNPRRPPGGGTHPDLEHFGSGSDFI</sequence>
<feature type="transmembrane region" description="Helical" evidence="4">
    <location>
        <begin position="113"/>
        <end position="134"/>
    </location>
</feature>
<keyword evidence="4" id="KW-0472">Membrane</keyword>
<reference evidence="7 8" key="3">
    <citation type="submission" date="2019-11" db="EMBL/GenBank/DDBJ databases">
        <title>A de novo genome assembly of a pear dwarfing rootstock.</title>
        <authorList>
            <person name="Wang F."/>
            <person name="Wang J."/>
            <person name="Li S."/>
            <person name="Zhang Y."/>
            <person name="Fang M."/>
            <person name="Ma L."/>
            <person name="Zhao Y."/>
            <person name="Jiang S."/>
        </authorList>
    </citation>
    <scope>NUCLEOTIDE SEQUENCE [LARGE SCALE GENOMIC DNA]</scope>
    <source>
        <strain evidence="7">S2</strain>
        <tissue evidence="7">Leaf</tissue>
    </source>
</reference>
<feature type="compositionally biased region" description="Low complexity" evidence="3">
    <location>
        <begin position="342"/>
        <end position="358"/>
    </location>
</feature>
<dbReference type="OrthoDB" id="68090at2759"/>
<evidence type="ECO:0000256" key="3">
    <source>
        <dbReference type="SAM" id="MobiDB-lite"/>
    </source>
</evidence>
<feature type="compositionally biased region" description="Low complexity" evidence="3">
    <location>
        <begin position="34"/>
        <end position="43"/>
    </location>
</feature>
<dbReference type="PANTHER" id="PTHR13266:SF1">
    <property type="entry name" value="PROTEASOME INHIBITOR PI31 SUBUNIT"/>
    <property type="match status" value="1"/>
</dbReference>
<dbReference type="InterPro" id="IPR021625">
    <property type="entry name" value="PI31_Prot_N"/>
</dbReference>
<feature type="region of interest" description="Disordered" evidence="3">
    <location>
        <begin position="448"/>
        <end position="497"/>
    </location>
</feature>
<dbReference type="EMBL" id="SMOL01000231">
    <property type="protein sequence ID" value="KAB2622048.1"/>
    <property type="molecule type" value="Genomic_DNA"/>
</dbReference>
<accession>A0A5N5H377</accession>
<organism evidence="7 8">
    <name type="scientific">Pyrus ussuriensis x Pyrus communis</name>
    <dbReference type="NCBI Taxonomy" id="2448454"/>
    <lineage>
        <taxon>Eukaryota</taxon>
        <taxon>Viridiplantae</taxon>
        <taxon>Streptophyta</taxon>
        <taxon>Embryophyta</taxon>
        <taxon>Tracheophyta</taxon>
        <taxon>Spermatophyta</taxon>
        <taxon>Magnoliopsida</taxon>
        <taxon>eudicotyledons</taxon>
        <taxon>Gunneridae</taxon>
        <taxon>Pentapetalae</taxon>
        <taxon>rosids</taxon>
        <taxon>fabids</taxon>
        <taxon>Rosales</taxon>
        <taxon>Rosaceae</taxon>
        <taxon>Amygdaloideae</taxon>
        <taxon>Maleae</taxon>
        <taxon>Pyrus</taxon>
    </lineage>
</organism>